<evidence type="ECO:0000256" key="1">
    <source>
        <dbReference type="SAM" id="Phobius"/>
    </source>
</evidence>
<accession>A0A679FZ21</accession>
<feature type="transmembrane region" description="Helical" evidence="1">
    <location>
        <begin position="6"/>
        <end position="28"/>
    </location>
</feature>
<sequence length="311" mass="35572">MNALSGVLLLLLSLVWIGVCAALVVLLARIRYDRALLSPPLKKVGKEKRKKRRGVKICFVSQLEERFLAFLRFRPQSRWTARQGCAIVLLIECAVFLVSLVAKKIWFAVSLPLLIHWFVVKVLELKTITIHHIVQEELPSAIKHLVKTLTRIQDLRLALHEMSGAVRDPLRSMISELSRRMITERHEDCLQDFANRINNAWVHAFVFLLLSYKEQSKKEDIVRNLLLLAHMIQKENERKEKAITDRKFLVVVNYVLASAAWAALAANLLWNQYAKEFFFQTPTGMVVFVAGVALALGTIVMNLLMVRKTAP</sequence>
<gene>
    <name evidence="2" type="ORF">GsuE55_37890</name>
</gene>
<protein>
    <recommendedName>
        <fullName evidence="4">Flp pilus assembly protein TadB</fullName>
    </recommendedName>
</protein>
<reference evidence="3" key="1">
    <citation type="journal article" date="2020" name="Microbiol. Resour. Announc.">
        <title>Complete Genome Sequence of Geobacillus sp. Strain E55-1, Isolated from Mine Geyser in Japan.</title>
        <authorList>
            <person name="Miyazaki K."/>
            <person name="Hase E."/>
            <person name="Tokito N."/>
        </authorList>
    </citation>
    <scope>NUCLEOTIDE SEQUENCE [LARGE SCALE GENOMIC DNA]</scope>
    <source>
        <strain evidence="3">E55-1</strain>
        <plasmid evidence="3">pGspE55-1</plasmid>
    </source>
</reference>
<organism evidence="2 3">
    <name type="scientific">Geobacillus subterraneus</name>
    <dbReference type="NCBI Taxonomy" id="129338"/>
    <lineage>
        <taxon>Bacteria</taxon>
        <taxon>Bacillati</taxon>
        <taxon>Bacillota</taxon>
        <taxon>Bacilli</taxon>
        <taxon>Bacillales</taxon>
        <taxon>Anoxybacillaceae</taxon>
        <taxon>Geobacillus</taxon>
    </lineage>
</organism>
<dbReference type="EMBL" id="AP022558">
    <property type="protein sequence ID" value="BBW98956.1"/>
    <property type="molecule type" value="Genomic_DNA"/>
</dbReference>
<evidence type="ECO:0008006" key="4">
    <source>
        <dbReference type="Google" id="ProtNLM"/>
    </source>
</evidence>
<geneLocation type="plasmid" evidence="2 3">
    <name>pGspE55-1</name>
</geneLocation>
<dbReference type="RefSeq" id="WP_172418925.1">
    <property type="nucleotide sequence ID" value="NZ_AP022558.1"/>
</dbReference>
<proteinExistence type="predicted"/>
<keyword evidence="2" id="KW-0614">Plasmid</keyword>
<keyword evidence="3" id="KW-1185">Reference proteome</keyword>
<evidence type="ECO:0000313" key="3">
    <source>
        <dbReference type="Proteomes" id="UP000501421"/>
    </source>
</evidence>
<name>A0A679FZ21_9BACL</name>
<evidence type="ECO:0000313" key="2">
    <source>
        <dbReference type="EMBL" id="BBW98956.1"/>
    </source>
</evidence>
<keyword evidence="1" id="KW-1133">Transmembrane helix</keyword>
<dbReference type="AlphaFoldDB" id="A0A679FZ21"/>
<feature type="transmembrane region" description="Helical" evidence="1">
    <location>
        <begin position="105"/>
        <end position="123"/>
    </location>
</feature>
<feature type="transmembrane region" description="Helical" evidence="1">
    <location>
        <begin position="79"/>
        <end position="99"/>
    </location>
</feature>
<feature type="transmembrane region" description="Helical" evidence="1">
    <location>
        <begin position="282"/>
        <end position="306"/>
    </location>
</feature>
<feature type="transmembrane region" description="Helical" evidence="1">
    <location>
        <begin position="248"/>
        <end position="270"/>
    </location>
</feature>
<keyword evidence="1" id="KW-0812">Transmembrane</keyword>
<keyword evidence="1" id="KW-0472">Membrane</keyword>
<dbReference type="Proteomes" id="UP000501421">
    <property type="component" value="Plasmid pGspE55-1"/>
</dbReference>